<dbReference type="InterPro" id="IPR006158">
    <property type="entry name" value="Cobalamin-bd"/>
</dbReference>
<evidence type="ECO:0000256" key="1">
    <source>
        <dbReference type="ARBA" id="ARBA00022491"/>
    </source>
</evidence>
<dbReference type="KEGG" id="nti:DNFV4_00373"/>
<proteinExistence type="predicted"/>
<feature type="domain" description="B12-binding" evidence="6">
    <location>
        <begin position="182"/>
        <end position="309"/>
    </location>
</feature>
<evidence type="ECO:0000259" key="5">
    <source>
        <dbReference type="PROSITE" id="PS50937"/>
    </source>
</evidence>
<evidence type="ECO:0000313" key="8">
    <source>
        <dbReference type="Proteomes" id="UP001179121"/>
    </source>
</evidence>
<dbReference type="CDD" id="cd02065">
    <property type="entry name" value="B12-binding_like"/>
    <property type="match status" value="1"/>
</dbReference>
<dbReference type="GO" id="GO:0046872">
    <property type="term" value="F:metal ion binding"/>
    <property type="evidence" value="ECO:0007669"/>
    <property type="project" value="InterPro"/>
</dbReference>
<dbReference type="Gene3D" id="3.40.50.280">
    <property type="entry name" value="Cobalamin-binding domain"/>
    <property type="match status" value="1"/>
</dbReference>
<dbReference type="Gene3D" id="1.10.1240.10">
    <property type="entry name" value="Methionine synthase domain"/>
    <property type="match status" value="1"/>
</dbReference>
<evidence type="ECO:0000256" key="3">
    <source>
        <dbReference type="ARBA" id="ARBA00023125"/>
    </source>
</evidence>
<dbReference type="GO" id="GO:0003677">
    <property type="term" value="F:DNA binding"/>
    <property type="evidence" value="ECO:0007669"/>
    <property type="project" value="UniProtKB-KW"/>
</dbReference>
<dbReference type="PROSITE" id="PS51332">
    <property type="entry name" value="B12_BINDING"/>
    <property type="match status" value="1"/>
</dbReference>
<dbReference type="EMBL" id="OX365700">
    <property type="protein sequence ID" value="CAI4029953.1"/>
    <property type="molecule type" value="Genomic_DNA"/>
</dbReference>
<dbReference type="InterPro" id="IPR000551">
    <property type="entry name" value="MerR-type_HTH_dom"/>
</dbReference>
<dbReference type="PANTHER" id="PTHR30204:SF69">
    <property type="entry name" value="MERR-FAMILY TRANSCRIPTIONAL REGULATOR"/>
    <property type="match status" value="1"/>
</dbReference>
<keyword evidence="2" id="KW-0805">Transcription regulation</keyword>
<sequence length="311" mass="34509">MGCIMNTHRIHRVAKLTGLTKDVIRVWERRYGLLKPIRGANRYRNYSDEDVLLLRFLKQEQERGYSIGDLAELGRDELLARARQSALPARSPDSNPYARLIEQLIQSLDPLDKTSFERKLNGAVAIVPFDEALHGMLIPLQQRVGELWHEGRLSVAVEHYVSKVVQQKLFSVMNQLAPPDHGPKVVVACPPKETHELGAQTVAYHCAVRGFRVIYLGPNTPIDDLSALCLDVQPALVLLSMTLGGPDDELHALAKALAHKIKPLCPVGLGGAGLSAVKEIFEEEGLVVLEDLDSLDRFLERVRSAQSSAPR</sequence>
<evidence type="ECO:0000259" key="6">
    <source>
        <dbReference type="PROSITE" id="PS51332"/>
    </source>
</evidence>
<dbReference type="PROSITE" id="PS50937">
    <property type="entry name" value="HTH_MERR_2"/>
    <property type="match status" value="1"/>
</dbReference>
<keyword evidence="4" id="KW-0804">Transcription</keyword>
<evidence type="ECO:0000313" key="7">
    <source>
        <dbReference type="EMBL" id="CAI4029953.1"/>
    </source>
</evidence>
<dbReference type="CDD" id="cd01104">
    <property type="entry name" value="HTH_MlrA-CarA"/>
    <property type="match status" value="1"/>
</dbReference>
<dbReference type="InterPro" id="IPR036724">
    <property type="entry name" value="Cobalamin-bd_sf"/>
</dbReference>
<dbReference type="Gene3D" id="1.10.1660.10">
    <property type="match status" value="1"/>
</dbReference>
<evidence type="ECO:0000256" key="4">
    <source>
        <dbReference type="ARBA" id="ARBA00023163"/>
    </source>
</evidence>
<dbReference type="PANTHER" id="PTHR30204">
    <property type="entry name" value="REDOX-CYCLING DRUG-SENSING TRANSCRIPTIONAL ACTIVATOR SOXR"/>
    <property type="match status" value="1"/>
</dbReference>
<dbReference type="InterPro" id="IPR047057">
    <property type="entry name" value="MerR_fam"/>
</dbReference>
<protein>
    <submittedName>
        <fullName evidence="7">Cobalamin B12-binding domain-containing protein</fullName>
    </submittedName>
</protein>
<dbReference type="AlphaFoldDB" id="A0AA86MVV7"/>
<name>A0AA86MVV7_9BACT</name>
<dbReference type="Pfam" id="PF02607">
    <property type="entry name" value="B12-binding_2"/>
    <property type="match status" value="1"/>
</dbReference>
<keyword evidence="3" id="KW-0238">DNA-binding</keyword>
<organism evidence="7 8">
    <name type="scientific">Nitrospira tepida</name>
    <dbReference type="NCBI Taxonomy" id="2973512"/>
    <lineage>
        <taxon>Bacteria</taxon>
        <taxon>Pseudomonadati</taxon>
        <taxon>Nitrospirota</taxon>
        <taxon>Nitrospiria</taxon>
        <taxon>Nitrospirales</taxon>
        <taxon>Nitrospiraceae</taxon>
        <taxon>Nitrospira</taxon>
    </lineage>
</organism>
<dbReference type="Pfam" id="PF02310">
    <property type="entry name" value="B12-binding"/>
    <property type="match status" value="1"/>
</dbReference>
<dbReference type="GO" id="GO:0003700">
    <property type="term" value="F:DNA-binding transcription factor activity"/>
    <property type="evidence" value="ECO:0007669"/>
    <property type="project" value="InterPro"/>
</dbReference>
<dbReference type="Pfam" id="PF13411">
    <property type="entry name" value="MerR_1"/>
    <property type="match status" value="1"/>
</dbReference>
<keyword evidence="1" id="KW-0678">Repressor</keyword>
<dbReference type="InterPro" id="IPR009061">
    <property type="entry name" value="DNA-bd_dom_put_sf"/>
</dbReference>
<dbReference type="InterPro" id="IPR003759">
    <property type="entry name" value="Cbl-bd_cap"/>
</dbReference>
<feature type="domain" description="HTH merR-type" evidence="5">
    <location>
        <begin position="7"/>
        <end position="76"/>
    </location>
</feature>
<dbReference type="Proteomes" id="UP001179121">
    <property type="component" value="Chromosome"/>
</dbReference>
<gene>
    <name evidence="7" type="ORF">DNFV4_00373</name>
</gene>
<dbReference type="GO" id="GO:0031419">
    <property type="term" value="F:cobalamin binding"/>
    <property type="evidence" value="ECO:0007669"/>
    <property type="project" value="InterPro"/>
</dbReference>
<dbReference type="SUPFAM" id="SSF46955">
    <property type="entry name" value="Putative DNA-binding domain"/>
    <property type="match status" value="1"/>
</dbReference>
<accession>A0AA86MVV7</accession>
<keyword evidence="8" id="KW-1185">Reference proteome</keyword>
<reference evidence="7" key="1">
    <citation type="submission" date="2022-10" db="EMBL/GenBank/DDBJ databases">
        <authorList>
            <person name="Koch H."/>
        </authorList>
    </citation>
    <scope>NUCLEOTIDE SEQUENCE</scope>
    <source>
        <strain evidence="7">DNF</strain>
    </source>
</reference>
<dbReference type="InterPro" id="IPR036594">
    <property type="entry name" value="Meth_synthase_dom"/>
</dbReference>
<evidence type="ECO:0000256" key="2">
    <source>
        <dbReference type="ARBA" id="ARBA00023015"/>
    </source>
</evidence>
<dbReference type="SMART" id="SM00422">
    <property type="entry name" value="HTH_MERR"/>
    <property type="match status" value="1"/>
</dbReference>
<dbReference type="SUPFAM" id="SSF52242">
    <property type="entry name" value="Cobalamin (vitamin B12)-binding domain"/>
    <property type="match status" value="1"/>
</dbReference>